<dbReference type="InterPro" id="IPR036378">
    <property type="entry name" value="FAS1_dom_sf"/>
</dbReference>
<accession>K9GU69</accession>
<dbReference type="InterPro" id="IPR050904">
    <property type="entry name" value="Adhesion/Biosynth-related"/>
</dbReference>
<dbReference type="InterPro" id="IPR000782">
    <property type="entry name" value="FAS1_domain"/>
</dbReference>
<feature type="domain" description="FAS1" evidence="3">
    <location>
        <begin position="30"/>
        <end position="169"/>
    </location>
</feature>
<evidence type="ECO:0000256" key="1">
    <source>
        <dbReference type="SAM" id="MobiDB-lite"/>
    </source>
</evidence>
<feature type="signal peptide" evidence="2">
    <location>
        <begin position="1"/>
        <end position="30"/>
    </location>
</feature>
<dbReference type="SMART" id="SM00554">
    <property type="entry name" value="FAS1"/>
    <property type="match status" value="1"/>
</dbReference>
<sequence length="371" mass="39009">MPRSPSHRRAVAAASSAVVLSMAASGPAAGADLLETLRADDRFDRFAGIVEGAGMADALVTGGPYTLFAPTDGAFDRLPEAAAAEILRGEPDALRTLVRRHLVPGAAYPSDSLPEMVHTLADERIDVAWEGRRLTLYTPGRPVRGEAAQVVIGDIQAGDSVIHGISAMLLPQEAWEAYRRRVRKTAAEEDAREEGTQEADATAAGDATAGQAPGTNTAPSADARQAAEADAASPESQPAAEPADSAPQEAEKPAESPEPAKRRQAAAQTDEDASDAADAPEGVTAGDLEAWDIITVDGTEGDVEAALTTLDGRLLRVEAEFFGLLDIGDRHVTIEADDITVEPIPRRLLVDLTAEQVMERARLSDGPFLDE</sequence>
<evidence type="ECO:0000313" key="5">
    <source>
        <dbReference type="Proteomes" id="UP000009881"/>
    </source>
</evidence>
<proteinExistence type="predicted"/>
<dbReference type="PANTHER" id="PTHR10900:SF77">
    <property type="entry name" value="FI19380P1"/>
    <property type="match status" value="1"/>
</dbReference>
<dbReference type="PANTHER" id="PTHR10900">
    <property type="entry name" value="PERIOSTIN-RELATED"/>
    <property type="match status" value="1"/>
</dbReference>
<dbReference type="OrthoDB" id="9800666at2"/>
<keyword evidence="2" id="KW-0732">Signal</keyword>
<dbReference type="RefSeq" id="WP_009541565.1">
    <property type="nucleotide sequence ID" value="NZ_ANHY01000015.1"/>
</dbReference>
<evidence type="ECO:0000313" key="4">
    <source>
        <dbReference type="EMBL" id="EKV28697.1"/>
    </source>
</evidence>
<dbReference type="SUPFAM" id="SSF82153">
    <property type="entry name" value="FAS1 domain"/>
    <property type="match status" value="1"/>
</dbReference>
<evidence type="ECO:0000256" key="2">
    <source>
        <dbReference type="SAM" id="SignalP"/>
    </source>
</evidence>
<dbReference type="InterPro" id="IPR006311">
    <property type="entry name" value="TAT_signal"/>
</dbReference>
<dbReference type="AlphaFoldDB" id="K9GU69"/>
<dbReference type="STRING" id="1238182.C882_0909"/>
<feature type="compositionally biased region" description="Basic and acidic residues" evidence="1">
    <location>
        <begin position="186"/>
        <end position="195"/>
    </location>
</feature>
<keyword evidence="5" id="KW-1185">Reference proteome</keyword>
<feature type="region of interest" description="Disordered" evidence="1">
    <location>
        <begin position="186"/>
        <end position="284"/>
    </location>
</feature>
<organism evidence="4 5">
    <name type="scientific">Caenispirillum salinarum AK4</name>
    <dbReference type="NCBI Taxonomy" id="1238182"/>
    <lineage>
        <taxon>Bacteria</taxon>
        <taxon>Pseudomonadati</taxon>
        <taxon>Pseudomonadota</taxon>
        <taxon>Alphaproteobacteria</taxon>
        <taxon>Rhodospirillales</taxon>
        <taxon>Novispirillaceae</taxon>
        <taxon>Caenispirillum</taxon>
    </lineage>
</organism>
<dbReference type="Gene3D" id="2.30.180.10">
    <property type="entry name" value="FAS1 domain"/>
    <property type="match status" value="1"/>
</dbReference>
<gene>
    <name evidence="4" type="ORF">C882_0909</name>
</gene>
<dbReference type="eggNOG" id="COG2335">
    <property type="taxonomic scope" value="Bacteria"/>
</dbReference>
<feature type="compositionally biased region" description="Basic and acidic residues" evidence="1">
    <location>
        <begin position="249"/>
        <end position="261"/>
    </location>
</feature>
<comment type="caution">
    <text evidence="4">The sequence shown here is derived from an EMBL/GenBank/DDBJ whole genome shotgun (WGS) entry which is preliminary data.</text>
</comment>
<reference evidence="4 5" key="1">
    <citation type="journal article" date="2013" name="Genome Announc.">
        <title>Draft Genome Sequence of an Alphaproteobacterium, Caenispirillum salinarum AK4(T), Isolated from a Solar Saltern.</title>
        <authorList>
            <person name="Khatri I."/>
            <person name="Singh A."/>
            <person name="Korpole S."/>
            <person name="Pinnaka A.K."/>
            <person name="Subramanian S."/>
        </authorList>
    </citation>
    <scope>NUCLEOTIDE SEQUENCE [LARGE SCALE GENOMIC DNA]</scope>
    <source>
        <strain evidence="4 5">AK4</strain>
    </source>
</reference>
<dbReference type="Pfam" id="PF02469">
    <property type="entry name" value="Fasciclin"/>
    <property type="match status" value="1"/>
</dbReference>
<feature type="chain" id="PRO_5003929456" evidence="2">
    <location>
        <begin position="31"/>
        <end position="371"/>
    </location>
</feature>
<evidence type="ECO:0000259" key="3">
    <source>
        <dbReference type="PROSITE" id="PS50213"/>
    </source>
</evidence>
<name>K9GU69_9PROT</name>
<dbReference type="Proteomes" id="UP000009881">
    <property type="component" value="Unassembled WGS sequence"/>
</dbReference>
<dbReference type="PROSITE" id="PS50213">
    <property type="entry name" value="FAS1"/>
    <property type="match status" value="1"/>
</dbReference>
<protein>
    <submittedName>
        <fullName evidence="4">Osteoblast specific factor 2-related protein</fullName>
    </submittedName>
</protein>
<dbReference type="PROSITE" id="PS51318">
    <property type="entry name" value="TAT"/>
    <property type="match status" value="1"/>
</dbReference>
<feature type="compositionally biased region" description="Low complexity" evidence="1">
    <location>
        <begin position="198"/>
        <end position="248"/>
    </location>
</feature>
<dbReference type="EMBL" id="ANHY01000015">
    <property type="protein sequence ID" value="EKV28697.1"/>
    <property type="molecule type" value="Genomic_DNA"/>
</dbReference>